<evidence type="ECO:0000313" key="2">
    <source>
        <dbReference type="EMBL" id="KAJ4449206.1"/>
    </source>
</evidence>
<dbReference type="PANTHER" id="PTHR46060:SF1">
    <property type="entry name" value="MARINER MOS1 TRANSPOSASE-LIKE PROTEIN"/>
    <property type="match status" value="1"/>
</dbReference>
<proteinExistence type="predicted"/>
<sequence>MGAIPKWVKELRSESRLTRSGVTQVGDSSGSSDEGRGENKVKKQYDLRKWCGGEINDIDVPLFKRNDAYFGDCRLSYAADFVSRTQPGDQMDSANDLRPRLQNYSNVPGLKLKWHEDVVHKTVFRDCVKHHHLRPALGRKRRHSVVQNPIILHDNARSHTAAAVKDLLRCWQWEILEHPPYSPDMSPCDYDLFAKVKEPLSSRADFSPEAQRFCPGIENMRSDDGRIFVVEVMTLVVSASAAEVVASAVDVELN</sequence>
<protein>
    <recommendedName>
        <fullName evidence="4">Mariner Mos1 transposase</fullName>
    </recommendedName>
</protein>
<evidence type="ECO:0000313" key="3">
    <source>
        <dbReference type="Proteomes" id="UP001148838"/>
    </source>
</evidence>
<organism evidence="2 3">
    <name type="scientific">Periplaneta americana</name>
    <name type="common">American cockroach</name>
    <name type="synonym">Blatta americana</name>
    <dbReference type="NCBI Taxonomy" id="6978"/>
    <lineage>
        <taxon>Eukaryota</taxon>
        <taxon>Metazoa</taxon>
        <taxon>Ecdysozoa</taxon>
        <taxon>Arthropoda</taxon>
        <taxon>Hexapoda</taxon>
        <taxon>Insecta</taxon>
        <taxon>Pterygota</taxon>
        <taxon>Neoptera</taxon>
        <taxon>Polyneoptera</taxon>
        <taxon>Dictyoptera</taxon>
        <taxon>Blattodea</taxon>
        <taxon>Blattoidea</taxon>
        <taxon>Blattidae</taxon>
        <taxon>Blattinae</taxon>
        <taxon>Periplaneta</taxon>
    </lineage>
</organism>
<evidence type="ECO:0008006" key="4">
    <source>
        <dbReference type="Google" id="ProtNLM"/>
    </source>
</evidence>
<comment type="caution">
    <text evidence="2">The sequence shown here is derived from an EMBL/GenBank/DDBJ whole genome shotgun (WGS) entry which is preliminary data.</text>
</comment>
<accession>A0ABQ8TTM6</accession>
<gene>
    <name evidence="2" type="ORF">ANN_00603</name>
</gene>
<dbReference type="EMBL" id="JAJSOF020000003">
    <property type="protein sequence ID" value="KAJ4449206.1"/>
    <property type="molecule type" value="Genomic_DNA"/>
</dbReference>
<reference evidence="2 3" key="1">
    <citation type="journal article" date="2022" name="Allergy">
        <title>Genome assembly and annotation of Periplaneta americana reveal a comprehensive cockroach allergen profile.</title>
        <authorList>
            <person name="Wang L."/>
            <person name="Xiong Q."/>
            <person name="Saelim N."/>
            <person name="Wang L."/>
            <person name="Nong W."/>
            <person name="Wan A.T."/>
            <person name="Shi M."/>
            <person name="Liu X."/>
            <person name="Cao Q."/>
            <person name="Hui J.H.L."/>
            <person name="Sookrung N."/>
            <person name="Leung T.F."/>
            <person name="Tungtrongchitr A."/>
            <person name="Tsui S.K.W."/>
        </authorList>
    </citation>
    <scope>NUCLEOTIDE SEQUENCE [LARGE SCALE GENOMIC DNA]</scope>
    <source>
        <strain evidence="2">PWHHKU_190912</strain>
    </source>
</reference>
<dbReference type="InterPro" id="IPR036397">
    <property type="entry name" value="RNaseH_sf"/>
</dbReference>
<keyword evidence="3" id="KW-1185">Reference proteome</keyword>
<dbReference type="Proteomes" id="UP001148838">
    <property type="component" value="Unassembled WGS sequence"/>
</dbReference>
<dbReference type="Gene3D" id="3.30.420.10">
    <property type="entry name" value="Ribonuclease H-like superfamily/Ribonuclease H"/>
    <property type="match status" value="1"/>
</dbReference>
<dbReference type="InterPro" id="IPR052709">
    <property type="entry name" value="Transposase-MT_Hybrid"/>
</dbReference>
<evidence type="ECO:0000256" key="1">
    <source>
        <dbReference type="SAM" id="MobiDB-lite"/>
    </source>
</evidence>
<dbReference type="PANTHER" id="PTHR46060">
    <property type="entry name" value="MARINER MOS1 TRANSPOSASE-LIKE PROTEIN"/>
    <property type="match status" value="1"/>
</dbReference>
<feature type="region of interest" description="Disordered" evidence="1">
    <location>
        <begin position="15"/>
        <end position="40"/>
    </location>
</feature>
<name>A0ABQ8TTM6_PERAM</name>